<dbReference type="AlphaFoldDB" id="A0A0N4V382"/>
<keyword evidence="1" id="KW-0862">Zinc</keyword>
<dbReference type="InterPro" id="IPR001878">
    <property type="entry name" value="Znf_CCHC"/>
</dbReference>
<dbReference type="STRING" id="51028.A0A0N4V382"/>
<dbReference type="InterPro" id="IPR036875">
    <property type="entry name" value="Znf_CCHC_sf"/>
</dbReference>
<gene>
    <name evidence="5" type="ORF">EVEC_LOCUS4209</name>
</gene>
<keyword evidence="1" id="KW-0863">Zinc-finger</keyword>
<name>A0A0N4V382_ENTVE</name>
<evidence type="ECO:0000256" key="2">
    <source>
        <dbReference type="SAM" id="Coils"/>
    </source>
</evidence>
<feature type="coiled-coil region" evidence="2">
    <location>
        <begin position="28"/>
        <end position="88"/>
    </location>
</feature>
<evidence type="ECO:0000313" key="7">
    <source>
        <dbReference type="WBParaSite" id="EVEC_0000450101-mRNA-1"/>
    </source>
</evidence>
<dbReference type="Gene3D" id="4.10.60.10">
    <property type="entry name" value="Zinc finger, CCHC-type"/>
    <property type="match status" value="1"/>
</dbReference>
<dbReference type="GO" id="GO:0008270">
    <property type="term" value="F:zinc ion binding"/>
    <property type="evidence" value="ECO:0007669"/>
    <property type="project" value="UniProtKB-KW"/>
</dbReference>
<feature type="region of interest" description="Disordered" evidence="3">
    <location>
        <begin position="142"/>
        <end position="166"/>
    </location>
</feature>
<feature type="compositionally biased region" description="Basic and acidic residues" evidence="3">
    <location>
        <begin position="144"/>
        <end position="155"/>
    </location>
</feature>
<keyword evidence="1" id="KW-0479">Metal-binding</keyword>
<keyword evidence="2" id="KW-0175">Coiled coil</keyword>
<dbReference type="Proteomes" id="UP000274131">
    <property type="component" value="Unassembled WGS sequence"/>
</dbReference>
<dbReference type="SMART" id="SM00343">
    <property type="entry name" value="ZnF_C2HC"/>
    <property type="match status" value="3"/>
</dbReference>
<evidence type="ECO:0000259" key="4">
    <source>
        <dbReference type="PROSITE" id="PS50158"/>
    </source>
</evidence>
<dbReference type="SUPFAM" id="SSF57756">
    <property type="entry name" value="Retrovirus zinc finger-like domains"/>
    <property type="match status" value="1"/>
</dbReference>
<dbReference type="OrthoDB" id="5864015at2759"/>
<proteinExistence type="predicted"/>
<evidence type="ECO:0000313" key="6">
    <source>
        <dbReference type="Proteomes" id="UP000274131"/>
    </source>
</evidence>
<evidence type="ECO:0000256" key="3">
    <source>
        <dbReference type="SAM" id="MobiDB-lite"/>
    </source>
</evidence>
<accession>A0A0N4V382</accession>
<feature type="domain" description="CCHC-type" evidence="4">
    <location>
        <begin position="222"/>
        <end position="236"/>
    </location>
</feature>
<evidence type="ECO:0000256" key="1">
    <source>
        <dbReference type="PROSITE-ProRule" id="PRU00047"/>
    </source>
</evidence>
<dbReference type="PROSITE" id="PS50158">
    <property type="entry name" value="ZF_CCHC"/>
    <property type="match status" value="1"/>
</dbReference>
<organism evidence="7">
    <name type="scientific">Enterobius vermicularis</name>
    <name type="common">Human pinworm</name>
    <dbReference type="NCBI Taxonomy" id="51028"/>
    <lineage>
        <taxon>Eukaryota</taxon>
        <taxon>Metazoa</taxon>
        <taxon>Ecdysozoa</taxon>
        <taxon>Nematoda</taxon>
        <taxon>Chromadorea</taxon>
        <taxon>Rhabditida</taxon>
        <taxon>Spirurina</taxon>
        <taxon>Oxyuridomorpha</taxon>
        <taxon>Oxyuroidea</taxon>
        <taxon>Oxyuridae</taxon>
        <taxon>Enterobius</taxon>
    </lineage>
</organism>
<dbReference type="EMBL" id="UXUI01007796">
    <property type="protein sequence ID" value="VDD89458.1"/>
    <property type="molecule type" value="Genomic_DNA"/>
</dbReference>
<dbReference type="WBParaSite" id="EVEC_0000450101-mRNA-1">
    <property type="protein sequence ID" value="EVEC_0000450101-mRNA-1"/>
    <property type="gene ID" value="EVEC_0000450101"/>
</dbReference>
<sequence>MAKIIEIWLTRFSNKLREDLKECYDVLKREEKVTKEEFNSRLQILKNQIEGGLAKLEAKEQEYKELIQDLQRDEKRQAEEEYEQYAIEENDYLSVIIIATDALARIKRELLIEETSSQRQSGEVRNQSKGIKLPRITLPRQNRIRQEKLEDESRQTKRTTYQKDSAKRRPLLAALTSSSNNKKFQVAKQPCIFCNEMHFYDECKKYPFLEERQKKVRELNLCYRCLRKGHVKRDCKLRRPCAYCSSINHHRAMCPTQFRTKMERENSFEN</sequence>
<reference evidence="7" key="1">
    <citation type="submission" date="2017-02" db="UniProtKB">
        <authorList>
            <consortium name="WormBaseParasite"/>
        </authorList>
    </citation>
    <scope>IDENTIFICATION</scope>
</reference>
<reference evidence="5 6" key="2">
    <citation type="submission" date="2018-10" db="EMBL/GenBank/DDBJ databases">
        <authorList>
            <consortium name="Pathogen Informatics"/>
        </authorList>
    </citation>
    <scope>NUCLEOTIDE SEQUENCE [LARGE SCALE GENOMIC DNA]</scope>
</reference>
<dbReference type="GO" id="GO:0003676">
    <property type="term" value="F:nucleic acid binding"/>
    <property type="evidence" value="ECO:0007669"/>
    <property type="project" value="InterPro"/>
</dbReference>
<evidence type="ECO:0000313" key="5">
    <source>
        <dbReference type="EMBL" id="VDD89458.1"/>
    </source>
</evidence>
<dbReference type="Pfam" id="PF00098">
    <property type="entry name" value="zf-CCHC"/>
    <property type="match status" value="1"/>
</dbReference>
<dbReference type="GO" id="GO:0019899">
    <property type="term" value="F:enzyme binding"/>
    <property type="evidence" value="ECO:0007669"/>
    <property type="project" value="UniProtKB-ARBA"/>
</dbReference>
<keyword evidence="6" id="KW-1185">Reference proteome</keyword>
<protein>
    <submittedName>
        <fullName evidence="7">CCHC-type domain-containing protein</fullName>
    </submittedName>
</protein>